<feature type="transmembrane region" description="Helical" evidence="1">
    <location>
        <begin position="6"/>
        <end position="27"/>
    </location>
</feature>
<dbReference type="RefSeq" id="WP_394831184.1">
    <property type="nucleotide sequence ID" value="NZ_CP089929.1"/>
</dbReference>
<accession>A0ABZ2KU27</accession>
<keyword evidence="1" id="KW-0812">Transmembrane</keyword>
<evidence type="ECO:0000313" key="2">
    <source>
        <dbReference type="EMBL" id="WXB01570.1"/>
    </source>
</evidence>
<keyword evidence="1" id="KW-1133">Transmembrane helix</keyword>
<dbReference type="EMBL" id="CP089983">
    <property type="protein sequence ID" value="WXB01570.1"/>
    <property type="molecule type" value="Genomic_DNA"/>
</dbReference>
<feature type="transmembrane region" description="Helical" evidence="1">
    <location>
        <begin position="165"/>
        <end position="184"/>
    </location>
</feature>
<organism evidence="2 3">
    <name type="scientific">Pendulispora rubella</name>
    <dbReference type="NCBI Taxonomy" id="2741070"/>
    <lineage>
        <taxon>Bacteria</taxon>
        <taxon>Pseudomonadati</taxon>
        <taxon>Myxococcota</taxon>
        <taxon>Myxococcia</taxon>
        <taxon>Myxococcales</taxon>
        <taxon>Sorangiineae</taxon>
        <taxon>Pendulisporaceae</taxon>
        <taxon>Pendulispora</taxon>
    </lineage>
</organism>
<dbReference type="Proteomes" id="UP001374803">
    <property type="component" value="Chromosome"/>
</dbReference>
<keyword evidence="3" id="KW-1185">Reference proteome</keyword>
<name>A0ABZ2KU27_9BACT</name>
<feature type="transmembrane region" description="Helical" evidence="1">
    <location>
        <begin position="191"/>
        <end position="212"/>
    </location>
</feature>
<evidence type="ECO:0000313" key="3">
    <source>
        <dbReference type="Proteomes" id="UP001374803"/>
    </source>
</evidence>
<gene>
    <name evidence="2" type="ORF">LVJ94_32200</name>
</gene>
<keyword evidence="1" id="KW-0472">Membrane</keyword>
<sequence length="386" mass="40079">MACAALGLAAGETALGVFAYVAAYVFIGRRASTGERLRAFAPWGALFVGYAALYKGLGFGAYASGAYVDPIGHPGQYLAHLPARVAVFAEAALVGAPSEITGLAPQAIPVLAALGVVAATALGLLLRRAVRGLDPEVRRTLAWLLAGAVLAVLPGAAGIPGDRILFLPNLGIVSALAIALLHAGAGVPARAGVAVFGFLHLIVAPALFAFGAQQLTSSSHAARALAARAEIPAREGVNIVGIGLSDPLVGMYLASDLALARPERLPRAVHLLSMSPHEHRLKRVDARTLEIALVRGTLLDNALEFVVRAPDHPLHAGDLVPLGPWSVRVLEATDGRPTRFAVTFDRPLDDPSLAFIVWREGALRALALPAVGQDITLKHEPGPMGL</sequence>
<evidence type="ECO:0000256" key="1">
    <source>
        <dbReference type="SAM" id="Phobius"/>
    </source>
</evidence>
<feature type="transmembrane region" description="Helical" evidence="1">
    <location>
        <begin position="39"/>
        <end position="57"/>
    </location>
</feature>
<reference evidence="2" key="1">
    <citation type="submission" date="2021-12" db="EMBL/GenBank/DDBJ databases">
        <title>Discovery of the Pendulisporaceae a myxobacterial family with distinct sporulation behavior and unique specialized metabolism.</title>
        <authorList>
            <person name="Garcia R."/>
            <person name="Popoff A."/>
            <person name="Bader C.D."/>
            <person name="Loehr J."/>
            <person name="Walesch S."/>
            <person name="Walt C."/>
            <person name="Boldt J."/>
            <person name="Bunk B."/>
            <person name="Haeckl F.J.F.P.J."/>
            <person name="Gunesch A.P."/>
            <person name="Birkelbach J."/>
            <person name="Nuebel U."/>
            <person name="Pietschmann T."/>
            <person name="Bach T."/>
            <person name="Mueller R."/>
        </authorList>
    </citation>
    <scope>NUCLEOTIDE SEQUENCE</scope>
    <source>
        <strain evidence="2">MSr11367</strain>
    </source>
</reference>
<feature type="transmembrane region" description="Helical" evidence="1">
    <location>
        <begin position="141"/>
        <end position="159"/>
    </location>
</feature>
<protein>
    <submittedName>
        <fullName evidence="2">Uncharacterized protein</fullName>
    </submittedName>
</protein>
<proteinExistence type="predicted"/>
<feature type="transmembrane region" description="Helical" evidence="1">
    <location>
        <begin position="107"/>
        <end position="129"/>
    </location>
</feature>